<evidence type="ECO:0000313" key="1">
    <source>
        <dbReference type="EMBL" id="TCP68268.1"/>
    </source>
</evidence>
<dbReference type="RefSeq" id="WP_131848814.1">
    <property type="nucleotide sequence ID" value="NZ_SLXV01000018.1"/>
</dbReference>
<dbReference type="EMBL" id="SLXV01000018">
    <property type="protein sequence ID" value="TCP68268.1"/>
    <property type="molecule type" value="Genomic_DNA"/>
</dbReference>
<proteinExistence type="predicted"/>
<comment type="caution">
    <text evidence="1">The sequence shown here is derived from an EMBL/GenBank/DDBJ whole genome shotgun (WGS) entry which is preliminary data.</text>
</comment>
<dbReference type="OrthoDB" id="2631737at2"/>
<gene>
    <name evidence="1" type="ORF">EDD57_1186</name>
</gene>
<protein>
    <submittedName>
        <fullName evidence="1">Uncharacterized protein</fullName>
    </submittedName>
</protein>
<dbReference type="AlphaFoldDB" id="A0A4R2RXP8"/>
<sequence>MIANTSDTQNQVERYLEFFALVTPTPYGNRYTTTFNYDMLNDQNLELFSNKTAQRAVKEERAEQIAKNYLRIFTKEVGEDYEVPFQSSFVLNMNLKESGLTEKDIFQNGVLRIPIIKHIFSIRDGGHRKVASDNFFQMLKEKISTVSNRSRKALYEQIKQKFQDISFTVDIYIDLDGNYSKRCLLDLGKSEPVSPGREFFFIHNEYADIIEYLKESKNTPIILDLDSAKYSKYNGLSIPLHYVTSIITKIGKPLLDQHQLSTKEINKYIINFLSEIFSSMKVDTFNSRLKDTTQILQYLPECKVIYFNAIKRLLNKELKESMDLAIKKVIGAEVLYSKLSSKPKKEVDAMFAEVDLITKFDAVKELVISDEFKKDILSSED</sequence>
<organism evidence="1 2">
    <name type="scientific">Baia soyae</name>
    <dbReference type="NCBI Taxonomy" id="1544746"/>
    <lineage>
        <taxon>Bacteria</taxon>
        <taxon>Bacillati</taxon>
        <taxon>Bacillota</taxon>
        <taxon>Bacilli</taxon>
        <taxon>Bacillales</taxon>
        <taxon>Thermoactinomycetaceae</taxon>
        <taxon>Baia</taxon>
    </lineage>
</organism>
<evidence type="ECO:0000313" key="2">
    <source>
        <dbReference type="Proteomes" id="UP000294746"/>
    </source>
</evidence>
<dbReference type="Proteomes" id="UP000294746">
    <property type="component" value="Unassembled WGS sequence"/>
</dbReference>
<accession>A0A4R2RXP8</accession>
<keyword evidence="2" id="KW-1185">Reference proteome</keyword>
<name>A0A4R2RXP8_9BACL</name>
<reference evidence="1 2" key="1">
    <citation type="submission" date="2019-03" db="EMBL/GenBank/DDBJ databases">
        <title>Genomic Encyclopedia of Type Strains, Phase IV (KMG-IV): sequencing the most valuable type-strain genomes for metagenomic binning, comparative biology and taxonomic classification.</title>
        <authorList>
            <person name="Goeker M."/>
        </authorList>
    </citation>
    <scope>NUCLEOTIDE SEQUENCE [LARGE SCALE GENOMIC DNA]</scope>
    <source>
        <strain evidence="1 2">DSM 46831</strain>
    </source>
</reference>